<gene>
    <name evidence="12" type="ORF">NAEGRDRAFT_32174</name>
</gene>
<dbReference type="eggNOG" id="KOG0859">
    <property type="taxonomic scope" value="Eukaryota"/>
</dbReference>
<evidence type="ECO:0000256" key="5">
    <source>
        <dbReference type="ARBA" id="ARBA00022989"/>
    </source>
</evidence>
<keyword evidence="8" id="KW-0175">Coiled coil</keyword>
<dbReference type="Pfam" id="PF13774">
    <property type="entry name" value="Longin"/>
    <property type="match status" value="1"/>
</dbReference>
<dbReference type="InterPro" id="IPR001388">
    <property type="entry name" value="Synaptobrevin-like"/>
</dbReference>
<evidence type="ECO:0000256" key="6">
    <source>
        <dbReference type="ARBA" id="ARBA00023136"/>
    </source>
</evidence>
<evidence type="ECO:0000259" key="11">
    <source>
        <dbReference type="PROSITE" id="PS50892"/>
    </source>
</evidence>
<keyword evidence="3 9" id="KW-0812">Transmembrane</keyword>
<dbReference type="PROSITE" id="PS50859">
    <property type="entry name" value="LONGIN"/>
    <property type="match status" value="1"/>
</dbReference>
<evidence type="ECO:0000313" key="12">
    <source>
        <dbReference type="EMBL" id="EFC46524.1"/>
    </source>
</evidence>
<dbReference type="STRING" id="5762.D2V944"/>
<evidence type="ECO:0000256" key="7">
    <source>
        <dbReference type="ARBA" id="ARBA00046280"/>
    </source>
</evidence>
<sequence>KILEKIPLQNSKMTYTYDSYNFNYEVSDEIVFLCMTDGTFSKAQSFRFIQQIKEEWFKEYGDSGKTVANNYAMNKSFKSTLKSKMNYFNNDPEANKIRKIKNQIQEIQNIMVMNIDKVIQRGERIDILVGKTDELVVHAAEFKKKTHQLKNAMISNTVKMAIICCIFIVILILIIFFYFCSGISCVTGGEKESKSDSE</sequence>
<dbReference type="InterPro" id="IPR011012">
    <property type="entry name" value="Longin-like_dom_sf"/>
</dbReference>
<dbReference type="SUPFAM" id="SSF64356">
    <property type="entry name" value="SNARE-like"/>
    <property type="match status" value="1"/>
</dbReference>
<dbReference type="GO" id="GO:0012505">
    <property type="term" value="C:endomembrane system"/>
    <property type="evidence" value="ECO:0007669"/>
    <property type="project" value="UniProtKB-SubCell"/>
</dbReference>
<dbReference type="EMBL" id="GG738858">
    <property type="protein sequence ID" value="EFC46524.1"/>
    <property type="molecule type" value="Genomic_DNA"/>
</dbReference>
<reference evidence="12 13" key="1">
    <citation type="journal article" date="2010" name="Cell">
        <title>The genome of Naegleria gruberi illuminates early eukaryotic versatility.</title>
        <authorList>
            <person name="Fritz-Laylin L.K."/>
            <person name="Prochnik S.E."/>
            <person name="Ginger M.L."/>
            <person name="Dacks J.B."/>
            <person name="Carpenter M.L."/>
            <person name="Field M.C."/>
            <person name="Kuo A."/>
            <person name="Paredez A."/>
            <person name="Chapman J."/>
            <person name="Pham J."/>
            <person name="Shu S."/>
            <person name="Neupane R."/>
            <person name="Cipriano M."/>
            <person name="Mancuso J."/>
            <person name="Tu H."/>
            <person name="Salamov A."/>
            <person name="Lindquist E."/>
            <person name="Shapiro H."/>
            <person name="Lucas S."/>
            <person name="Grigoriev I.V."/>
            <person name="Cande W.Z."/>
            <person name="Fulton C."/>
            <person name="Rokhsar D.S."/>
            <person name="Dawson S.C."/>
        </authorList>
    </citation>
    <scope>NUCLEOTIDE SEQUENCE [LARGE SCALE GENOMIC DNA]</scope>
    <source>
        <strain evidence="12 13">NEG-M</strain>
    </source>
</reference>
<feature type="domain" description="Longin" evidence="10">
    <location>
        <begin position="1"/>
        <end position="81"/>
    </location>
</feature>
<keyword evidence="2" id="KW-0813">Transport</keyword>
<feature type="transmembrane region" description="Helical" evidence="9">
    <location>
        <begin position="160"/>
        <end position="179"/>
    </location>
</feature>
<dbReference type="PANTHER" id="PTHR21136">
    <property type="entry name" value="SNARE PROTEINS"/>
    <property type="match status" value="1"/>
</dbReference>
<protein>
    <submittedName>
        <fullName evidence="12">Predicted protein</fullName>
    </submittedName>
</protein>
<dbReference type="CDD" id="cd14824">
    <property type="entry name" value="Longin"/>
    <property type="match status" value="1"/>
</dbReference>
<dbReference type="FunFam" id="1.20.5.110:FF:000004">
    <property type="entry name" value="Vesicle-associated membrane protein 7"/>
    <property type="match status" value="1"/>
</dbReference>
<dbReference type="PANTHER" id="PTHR21136:SF168">
    <property type="entry name" value="VESICLE-ASSOCIATED MEMBRANE PROTEIN 9"/>
    <property type="match status" value="1"/>
</dbReference>
<dbReference type="SMART" id="SM01270">
    <property type="entry name" value="Longin"/>
    <property type="match status" value="1"/>
</dbReference>
<dbReference type="GO" id="GO:0015031">
    <property type="term" value="P:protein transport"/>
    <property type="evidence" value="ECO:0007669"/>
    <property type="project" value="UniProtKB-KW"/>
</dbReference>
<dbReference type="VEuPathDB" id="AmoebaDB:NAEGRDRAFT_32174"/>
<evidence type="ECO:0000313" key="13">
    <source>
        <dbReference type="Proteomes" id="UP000006671"/>
    </source>
</evidence>
<dbReference type="InterPro" id="IPR051097">
    <property type="entry name" value="Synaptobrevin-like_transport"/>
</dbReference>
<feature type="non-terminal residue" evidence="12">
    <location>
        <position position="1"/>
    </location>
</feature>
<comment type="similarity">
    <text evidence="1">Belongs to the synaptobrevin family.</text>
</comment>
<dbReference type="PROSITE" id="PS00417">
    <property type="entry name" value="SYNAPTOBREVIN"/>
    <property type="match status" value="1"/>
</dbReference>
<dbReference type="PROSITE" id="PS50892">
    <property type="entry name" value="V_SNARE"/>
    <property type="match status" value="1"/>
</dbReference>
<dbReference type="GO" id="GO:0005737">
    <property type="term" value="C:cytoplasm"/>
    <property type="evidence" value="ECO:0007669"/>
    <property type="project" value="UniProtKB-ARBA"/>
</dbReference>
<organism evidence="13">
    <name type="scientific">Naegleria gruberi</name>
    <name type="common">Amoeba</name>
    <dbReference type="NCBI Taxonomy" id="5762"/>
    <lineage>
        <taxon>Eukaryota</taxon>
        <taxon>Discoba</taxon>
        <taxon>Heterolobosea</taxon>
        <taxon>Tetramitia</taxon>
        <taxon>Eutetramitia</taxon>
        <taxon>Vahlkampfiidae</taxon>
        <taxon>Naegleria</taxon>
    </lineage>
</organism>
<feature type="domain" description="V-SNARE coiled-coil homology" evidence="11">
    <location>
        <begin position="96"/>
        <end position="156"/>
    </location>
</feature>
<dbReference type="Pfam" id="PF00957">
    <property type="entry name" value="Synaptobrevin"/>
    <property type="match status" value="1"/>
</dbReference>
<keyword evidence="6 9" id="KW-0472">Membrane</keyword>
<dbReference type="AlphaFoldDB" id="D2V944"/>
<dbReference type="InParanoid" id="D2V944"/>
<dbReference type="FunCoup" id="D2V944">
    <property type="interactions" value="164"/>
</dbReference>
<dbReference type="InterPro" id="IPR042855">
    <property type="entry name" value="V_SNARE_CC"/>
</dbReference>
<name>D2V944_NAEGR</name>
<evidence type="ECO:0000256" key="1">
    <source>
        <dbReference type="ARBA" id="ARBA00008025"/>
    </source>
</evidence>
<evidence type="ECO:0000259" key="10">
    <source>
        <dbReference type="PROSITE" id="PS50859"/>
    </source>
</evidence>
<dbReference type="CDD" id="cd15843">
    <property type="entry name" value="R-SNARE"/>
    <property type="match status" value="1"/>
</dbReference>
<evidence type="ECO:0000256" key="9">
    <source>
        <dbReference type="SAM" id="Phobius"/>
    </source>
</evidence>
<proteinExistence type="inferred from homology"/>
<dbReference type="OrthoDB" id="248747at2759"/>
<dbReference type="KEGG" id="ngr:NAEGRDRAFT_32174"/>
<evidence type="ECO:0000256" key="2">
    <source>
        <dbReference type="ARBA" id="ARBA00022448"/>
    </source>
</evidence>
<evidence type="ECO:0000256" key="4">
    <source>
        <dbReference type="ARBA" id="ARBA00022927"/>
    </source>
</evidence>
<accession>D2V944</accession>
<dbReference type="OMA" id="ILMIACK"/>
<dbReference type="SUPFAM" id="SSF58038">
    <property type="entry name" value="SNARE fusion complex"/>
    <property type="match status" value="1"/>
</dbReference>
<dbReference type="Gene3D" id="3.30.450.50">
    <property type="entry name" value="Longin domain"/>
    <property type="match status" value="1"/>
</dbReference>
<comment type="subcellular location">
    <subcellularLocation>
        <location evidence="7">Endomembrane system</location>
        <topology evidence="7">Single-pass type IV membrane protein</topology>
    </subcellularLocation>
</comment>
<evidence type="ECO:0000256" key="3">
    <source>
        <dbReference type="ARBA" id="ARBA00022692"/>
    </source>
</evidence>
<dbReference type="RefSeq" id="XP_002679268.1">
    <property type="nucleotide sequence ID" value="XM_002679222.1"/>
</dbReference>
<dbReference type="GO" id="GO:0016020">
    <property type="term" value="C:membrane"/>
    <property type="evidence" value="ECO:0007669"/>
    <property type="project" value="InterPro"/>
</dbReference>
<dbReference type="Gene3D" id="1.20.5.110">
    <property type="match status" value="1"/>
</dbReference>
<keyword evidence="4" id="KW-0653">Protein transport</keyword>
<dbReference type="InterPro" id="IPR010908">
    <property type="entry name" value="Longin_dom"/>
</dbReference>
<keyword evidence="5 9" id="KW-1133">Transmembrane helix</keyword>
<dbReference type="PRINTS" id="PR00219">
    <property type="entry name" value="SYNAPTOBREVN"/>
</dbReference>
<keyword evidence="13" id="KW-1185">Reference proteome</keyword>
<dbReference type="Proteomes" id="UP000006671">
    <property type="component" value="Unassembled WGS sequence"/>
</dbReference>
<evidence type="ECO:0000256" key="8">
    <source>
        <dbReference type="PROSITE-ProRule" id="PRU00290"/>
    </source>
</evidence>
<dbReference type="GO" id="GO:0016192">
    <property type="term" value="P:vesicle-mediated transport"/>
    <property type="evidence" value="ECO:0007669"/>
    <property type="project" value="InterPro"/>
</dbReference>
<dbReference type="GeneID" id="8859885"/>